<feature type="region of interest" description="Disordered" evidence="1">
    <location>
        <begin position="673"/>
        <end position="722"/>
    </location>
</feature>
<feature type="region of interest" description="Disordered" evidence="1">
    <location>
        <begin position="1076"/>
        <end position="1108"/>
    </location>
</feature>
<feature type="compositionally biased region" description="Pro residues" evidence="1">
    <location>
        <begin position="262"/>
        <end position="273"/>
    </location>
</feature>
<comment type="caution">
    <text evidence="2">The sequence shown here is derived from an EMBL/GenBank/DDBJ whole genome shotgun (WGS) entry which is preliminary data.</text>
</comment>
<accession>A0A9J6ERR9</accession>
<dbReference type="AlphaFoldDB" id="A0A9J6ERR9"/>
<feature type="region of interest" description="Disordered" evidence="1">
    <location>
        <begin position="55"/>
        <end position="74"/>
    </location>
</feature>
<feature type="compositionally biased region" description="Low complexity" evidence="1">
    <location>
        <begin position="341"/>
        <end position="362"/>
    </location>
</feature>
<keyword evidence="3" id="KW-1185">Reference proteome</keyword>
<feature type="compositionally biased region" description="Pro residues" evidence="1">
    <location>
        <begin position="1099"/>
        <end position="1108"/>
    </location>
</feature>
<feature type="compositionally biased region" description="Pro residues" evidence="1">
    <location>
        <begin position="322"/>
        <end position="340"/>
    </location>
</feature>
<feature type="compositionally biased region" description="Pro residues" evidence="1">
    <location>
        <begin position="234"/>
        <end position="244"/>
    </location>
</feature>
<feature type="compositionally biased region" description="Pro residues" evidence="1">
    <location>
        <begin position="209"/>
        <end position="221"/>
    </location>
</feature>
<sequence length="1108" mass="117698">MTQCVCHAPAFEPMTEEEEGDRMGKVGWEGNADRTPCGPQTGRLALQPARRVVSPVEKSESEMEAGNTGDPQENACRGPEIISCMLMSKTSSFLVKEANLHNQSRQMKESCRCSAGWQLLFDRRPSNDLRTYSAKFTGRAETGGVDGVGAQYASSPQVPWRGMADPAAYPGCVGQSMNFAEHPYEGRGPGHCQSGSGGYPYPGQYRPHPSSPPASYGPPPGQHCGGNYGNGPMPSSPGPYPRQPYPGAVPEMRYGPRHSAPPAYPGSPAPLSKPPGAWDHGMGGGGNYGTRPVMMQSPPQIRSPVSSAPTMHTMGNYRTVVPPGPAGPPMAVAPPPPPHGNVPVPQSQSPSWSQSPRTTPSPLACHARSPAPSQQPPFSPPTPAPTPQLQKPPSPITGSHDPLQSLEKMVLLDPHNSSSGSASYGGMQESSGYGSTSGGGTESGPSSPYPTYYNLDQNRMCTPPDPGPPYGIANFAATGAYRTVLPNMDNNPALRGERTGSGGISVPSSGVYAQPVVNGVNDSDFGSGSRPMAGPPPRSGEFERPYASAGPRGGSPPSDDPIKRRRSLDSTLCNRPSSVGGPGPSAVPSGSGAMDGGGKLRRRSVAGVPDGMNASPVPLTAMPTEQSPAQRVKTEPEVSVSEPERVSVSGAGSVSGTATTTAAVAATAMASATSAASATTRQQQSPTKRKRGRPFGAKNKAKDSGAVVKRRQRKGGPVAHSVVAATPTAMMVTAATTTKVRTPTTGPYVRVLGTRERPLSSHIVNMTPRTVPEDESKRKKVSAPTARVGPHHATGRRLAGSAAHTSTLSPHYDAVTRDPTWLCAFCLKGSHHQGLGDLYGPYPGTVVRPAEPEPTSSQEETLLRRGRATKRKKSDSFSGTEDGTTPRRGSRQEFLKNEVLRTFTSIMRKERAQLLLESRTQQPNETLNVYVEEMKCLFRRADQDMTEDKKVGYLMRGVKESLFAGLIRNPPKTVAELTEEAHIIERTLDAWTQQYNRPFQLSSLYSEPIRGGLTTNDLLEAIREVVKEELRRLLPSSPQPPQAASLLDIVRDKVQQALGSLSATTGTEAEAVTYAAAVNTRPPRRNEPSPRQYPVAPSSRPPFPAQLT</sequence>
<dbReference type="VEuPathDB" id="VectorBase:LOC119165424"/>
<dbReference type="InterPro" id="IPR052440">
    <property type="entry name" value="Trans_Reg/Chrom_Remod"/>
</dbReference>
<feature type="region of interest" description="Disordered" evidence="1">
    <location>
        <begin position="515"/>
        <end position="657"/>
    </location>
</feature>
<feature type="compositionally biased region" description="Low complexity" evidence="1">
    <location>
        <begin position="637"/>
        <end position="657"/>
    </location>
</feature>
<protein>
    <submittedName>
        <fullName evidence="2">Uncharacterized protein</fullName>
    </submittedName>
</protein>
<evidence type="ECO:0000256" key="1">
    <source>
        <dbReference type="SAM" id="MobiDB-lite"/>
    </source>
</evidence>
<evidence type="ECO:0000313" key="2">
    <source>
        <dbReference type="EMBL" id="KAH8036744.1"/>
    </source>
</evidence>
<dbReference type="Proteomes" id="UP000821866">
    <property type="component" value="Chromosome 10"/>
</dbReference>
<feature type="region of interest" description="Disordered" evidence="1">
    <location>
        <begin position="184"/>
        <end position="287"/>
    </location>
</feature>
<dbReference type="PANTHER" id="PTHR14955:SF4">
    <property type="entry name" value="PHD-TYPE DOMAIN-CONTAINING PROTEIN"/>
    <property type="match status" value="1"/>
</dbReference>
<evidence type="ECO:0000313" key="3">
    <source>
        <dbReference type="Proteomes" id="UP000821866"/>
    </source>
</evidence>
<feature type="compositionally biased region" description="Pro residues" evidence="1">
    <location>
        <begin position="373"/>
        <end position="395"/>
    </location>
</feature>
<dbReference type="GO" id="GO:0006357">
    <property type="term" value="P:regulation of transcription by RNA polymerase II"/>
    <property type="evidence" value="ECO:0007669"/>
    <property type="project" value="TreeGrafter"/>
</dbReference>
<dbReference type="GO" id="GO:0005634">
    <property type="term" value="C:nucleus"/>
    <property type="evidence" value="ECO:0007669"/>
    <property type="project" value="TreeGrafter"/>
</dbReference>
<reference evidence="2" key="2">
    <citation type="submission" date="2021-09" db="EMBL/GenBank/DDBJ databases">
        <authorList>
            <person name="Jia N."/>
            <person name="Wang J."/>
            <person name="Shi W."/>
            <person name="Du L."/>
            <person name="Sun Y."/>
            <person name="Zhan W."/>
            <person name="Jiang J."/>
            <person name="Wang Q."/>
            <person name="Zhang B."/>
            <person name="Ji P."/>
            <person name="Sakyi L.B."/>
            <person name="Cui X."/>
            <person name="Yuan T."/>
            <person name="Jiang B."/>
            <person name="Yang W."/>
            <person name="Lam T.T.-Y."/>
            <person name="Chang Q."/>
            <person name="Ding S."/>
            <person name="Wang X."/>
            <person name="Zhu J."/>
            <person name="Ruan X."/>
            <person name="Zhao L."/>
            <person name="Wei J."/>
            <person name="Que T."/>
            <person name="Du C."/>
            <person name="Cheng J."/>
            <person name="Dai P."/>
            <person name="Han X."/>
            <person name="Huang E."/>
            <person name="Gao Y."/>
            <person name="Liu J."/>
            <person name="Shao H."/>
            <person name="Ye R."/>
            <person name="Li L."/>
            <person name="Wei W."/>
            <person name="Wang X."/>
            <person name="Wang C."/>
            <person name="Huo Q."/>
            <person name="Li W."/>
            <person name="Guo W."/>
            <person name="Chen H."/>
            <person name="Chen S."/>
            <person name="Zhou L."/>
            <person name="Zhou L."/>
            <person name="Ni X."/>
            <person name="Tian J."/>
            <person name="Zhou Y."/>
            <person name="Sheng Y."/>
            <person name="Liu T."/>
            <person name="Pan Y."/>
            <person name="Xia L."/>
            <person name="Li J."/>
            <person name="Zhao F."/>
            <person name="Cao W."/>
        </authorList>
    </citation>
    <scope>NUCLEOTIDE SEQUENCE</scope>
    <source>
        <strain evidence="2">Rmic-2018</strain>
        <tissue evidence="2">Larvae</tissue>
    </source>
</reference>
<feature type="region of interest" description="Disordered" evidence="1">
    <location>
        <begin position="318"/>
        <end position="466"/>
    </location>
</feature>
<organism evidence="2 3">
    <name type="scientific">Rhipicephalus microplus</name>
    <name type="common">Cattle tick</name>
    <name type="synonym">Boophilus microplus</name>
    <dbReference type="NCBI Taxonomy" id="6941"/>
    <lineage>
        <taxon>Eukaryota</taxon>
        <taxon>Metazoa</taxon>
        <taxon>Ecdysozoa</taxon>
        <taxon>Arthropoda</taxon>
        <taxon>Chelicerata</taxon>
        <taxon>Arachnida</taxon>
        <taxon>Acari</taxon>
        <taxon>Parasitiformes</taxon>
        <taxon>Ixodida</taxon>
        <taxon>Ixodoidea</taxon>
        <taxon>Ixodidae</taxon>
        <taxon>Rhipicephalinae</taxon>
        <taxon>Rhipicephalus</taxon>
        <taxon>Boophilus</taxon>
    </lineage>
</organism>
<feature type="compositionally biased region" description="Basic residues" evidence="1">
    <location>
        <begin position="864"/>
        <end position="873"/>
    </location>
</feature>
<name>A0A9J6ERR9_RHIMP</name>
<reference evidence="2" key="1">
    <citation type="journal article" date="2020" name="Cell">
        <title>Large-Scale Comparative Analyses of Tick Genomes Elucidate Their Genetic Diversity and Vector Capacities.</title>
        <authorList>
            <consortium name="Tick Genome and Microbiome Consortium (TIGMIC)"/>
            <person name="Jia N."/>
            <person name="Wang J."/>
            <person name="Shi W."/>
            <person name="Du L."/>
            <person name="Sun Y."/>
            <person name="Zhan W."/>
            <person name="Jiang J.F."/>
            <person name="Wang Q."/>
            <person name="Zhang B."/>
            <person name="Ji P."/>
            <person name="Bell-Sakyi L."/>
            <person name="Cui X.M."/>
            <person name="Yuan T.T."/>
            <person name="Jiang B.G."/>
            <person name="Yang W.F."/>
            <person name="Lam T.T."/>
            <person name="Chang Q.C."/>
            <person name="Ding S.J."/>
            <person name="Wang X.J."/>
            <person name="Zhu J.G."/>
            <person name="Ruan X.D."/>
            <person name="Zhao L."/>
            <person name="Wei J.T."/>
            <person name="Ye R.Z."/>
            <person name="Que T.C."/>
            <person name="Du C.H."/>
            <person name="Zhou Y.H."/>
            <person name="Cheng J.X."/>
            <person name="Dai P.F."/>
            <person name="Guo W.B."/>
            <person name="Han X.H."/>
            <person name="Huang E.J."/>
            <person name="Li L.F."/>
            <person name="Wei W."/>
            <person name="Gao Y.C."/>
            <person name="Liu J.Z."/>
            <person name="Shao H.Z."/>
            <person name="Wang X."/>
            <person name="Wang C.C."/>
            <person name="Yang T.C."/>
            <person name="Huo Q.B."/>
            <person name="Li W."/>
            <person name="Chen H.Y."/>
            <person name="Chen S.E."/>
            <person name="Zhou L.G."/>
            <person name="Ni X.B."/>
            <person name="Tian J.H."/>
            <person name="Sheng Y."/>
            <person name="Liu T."/>
            <person name="Pan Y.S."/>
            <person name="Xia L.Y."/>
            <person name="Li J."/>
            <person name="Zhao F."/>
            <person name="Cao W.C."/>
        </authorList>
    </citation>
    <scope>NUCLEOTIDE SEQUENCE</scope>
    <source>
        <strain evidence="2">Rmic-2018</strain>
    </source>
</reference>
<gene>
    <name evidence="2" type="ORF">HPB51_004258</name>
</gene>
<feature type="region of interest" description="Disordered" evidence="1">
    <location>
        <begin position="15"/>
        <end position="42"/>
    </location>
</feature>
<dbReference type="EMBL" id="JABSTU010000002">
    <property type="protein sequence ID" value="KAH8036744.1"/>
    <property type="molecule type" value="Genomic_DNA"/>
</dbReference>
<proteinExistence type="predicted"/>
<feature type="region of interest" description="Disordered" evidence="1">
    <location>
        <begin position="845"/>
        <end position="894"/>
    </location>
</feature>
<feature type="compositionally biased region" description="Low complexity" evidence="1">
    <location>
        <begin position="443"/>
        <end position="453"/>
    </location>
</feature>
<dbReference type="VEuPathDB" id="VectorBase:LOC119180345"/>
<dbReference type="PANTHER" id="PTHR14955">
    <property type="entry name" value="RETINOIC ACID INDUCED 1/TRANSCRIPTION FACTOR 20"/>
    <property type="match status" value="1"/>
</dbReference>
<feature type="region of interest" description="Disordered" evidence="1">
    <location>
        <begin position="769"/>
        <end position="805"/>
    </location>
</feature>
<feature type="compositionally biased region" description="Low complexity" evidence="1">
    <location>
        <begin position="576"/>
        <end position="592"/>
    </location>
</feature>